<proteinExistence type="predicted"/>
<dbReference type="Proteomes" id="UP000308600">
    <property type="component" value="Unassembled WGS sequence"/>
</dbReference>
<reference evidence="1 2" key="1">
    <citation type="journal article" date="2019" name="Nat. Ecol. Evol.">
        <title>Megaphylogeny resolves global patterns of mushroom evolution.</title>
        <authorList>
            <person name="Varga T."/>
            <person name="Krizsan K."/>
            <person name="Foldi C."/>
            <person name="Dima B."/>
            <person name="Sanchez-Garcia M."/>
            <person name="Sanchez-Ramirez S."/>
            <person name="Szollosi G.J."/>
            <person name="Szarkandi J.G."/>
            <person name="Papp V."/>
            <person name="Albert L."/>
            <person name="Andreopoulos W."/>
            <person name="Angelini C."/>
            <person name="Antonin V."/>
            <person name="Barry K.W."/>
            <person name="Bougher N.L."/>
            <person name="Buchanan P."/>
            <person name="Buyck B."/>
            <person name="Bense V."/>
            <person name="Catcheside P."/>
            <person name="Chovatia M."/>
            <person name="Cooper J."/>
            <person name="Damon W."/>
            <person name="Desjardin D."/>
            <person name="Finy P."/>
            <person name="Geml J."/>
            <person name="Haridas S."/>
            <person name="Hughes K."/>
            <person name="Justo A."/>
            <person name="Karasinski D."/>
            <person name="Kautmanova I."/>
            <person name="Kiss B."/>
            <person name="Kocsube S."/>
            <person name="Kotiranta H."/>
            <person name="LaButti K.M."/>
            <person name="Lechner B.E."/>
            <person name="Liimatainen K."/>
            <person name="Lipzen A."/>
            <person name="Lukacs Z."/>
            <person name="Mihaltcheva S."/>
            <person name="Morgado L.N."/>
            <person name="Niskanen T."/>
            <person name="Noordeloos M.E."/>
            <person name="Ohm R.A."/>
            <person name="Ortiz-Santana B."/>
            <person name="Ovrebo C."/>
            <person name="Racz N."/>
            <person name="Riley R."/>
            <person name="Savchenko A."/>
            <person name="Shiryaev A."/>
            <person name="Soop K."/>
            <person name="Spirin V."/>
            <person name="Szebenyi C."/>
            <person name="Tomsovsky M."/>
            <person name="Tulloss R.E."/>
            <person name="Uehling J."/>
            <person name="Grigoriev I.V."/>
            <person name="Vagvolgyi C."/>
            <person name="Papp T."/>
            <person name="Martin F.M."/>
            <person name="Miettinen O."/>
            <person name="Hibbett D.S."/>
            <person name="Nagy L.G."/>
        </authorList>
    </citation>
    <scope>NUCLEOTIDE SEQUENCE [LARGE SCALE GENOMIC DNA]</scope>
    <source>
        <strain evidence="1 2">NL-1719</strain>
    </source>
</reference>
<evidence type="ECO:0000313" key="1">
    <source>
        <dbReference type="EMBL" id="TFK73289.1"/>
    </source>
</evidence>
<name>A0ACD3B6M7_9AGAR</name>
<protein>
    <submittedName>
        <fullName evidence="1">Uncharacterized protein</fullName>
    </submittedName>
</protein>
<gene>
    <name evidence="1" type="ORF">BDN72DRAFT_762040</name>
</gene>
<organism evidence="1 2">
    <name type="scientific">Pluteus cervinus</name>
    <dbReference type="NCBI Taxonomy" id="181527"/>
    <lineage>
        <taxon>Eukaryota</taxon>
        <taxon>Fungi</taxon>
        <taxon>Dikarya</taxon>
        <taxon>Basidiomycota</taxon>
        <taxon>Agaricomycotina</taxon>
        <taxon>Agaricomycetes</taxon>
        <taxon>Agaricomycetidae</taxon>
        <taxon>Agaricales</taxon>
        <taxon>Pluteineae</taxon>
        <taxon>Pluteaceae</taxon>
        <taxon>Pluteus</taxon>
    </lineage>
</organism>
<accession>A0ACD3B6M7</accession>
<evidence type="ECO:0000313" key="2">
    <source>
        <dbReference type="Proteomes" id="UP000308600"/>
    </source>
</evidence>
<keyword evidence="2" id="KW-1185">Reference proteome</keyword>
<dbReference type="EMBL" id="ML208277">
    <property type="protein sequence ID" value="TFK73289.1"/>
    <property type="molecule type" value="Genomic_DNA"/>
</dbReference>
<sequence>MLSKALLALAVGIATVQATPSPTKTHKPEHEPEHKHAAAANCFPALGFTMPSSPPASVANWWCDYSTDYAFLGFSYEITACQSLTQLKREFKDIRQTFNGRYVRLYGFCDNQGYYNDVIEAAWYAGIGVHALIWFGFDGDTKYLGRRDALLSVLHSNPKAAFVTRALQFGSEPLYDWAINPYDLVTEVNNARRNLSALQIPITVSEMAYGYQEHQNDGGMAVLGAIDFIDAHILPFFSTQASTANNSWPIVTGDLNWFLNNANGKKIYFSQNGWPSKTSSGVQPNSPSAVSNVQNENDYFKLLDSKCSYFKTVPGGGVGWFAHIYSENQEPGYGVYDSNGVLKFPFAPRAEC</sequence>